<evidence type="ECO:0000313" key="4">
    <source>
        <dbReference type="Proteomes" id="UP000435649"/>
    </source>
</evidence>
<comment type="caution">
    <text evidence="3">The sequence shown here is derived from an EMBL/GenBank/DDBJ whole genome shotgun (WGS) entry which is preliminary data.</text>
</comment>
<dbReference type="Gene3D" id="3.40.50.1980">
    <property type="entry name" value="Nitrogenase molybdenum iron protein domain"/>
    <property type="match status" value="2"/>
</dbReference>
<keyword evidence="4" id="KW-1185">Reference proteome</keyword>
<keyword evidence="1" id="KW-0732">Signal</keyword>
<sequence length="271" mass="29235">MRKLFYFFVCLLLFWAAGCGEEKTAGPEPAVRFYSASSAASHLLLKLGAADALAAVDRYGRAVPGAERIPVAGSGSAVSIEKLAELGVSRAFVWYYQTNLKQLLEQHGIAVTVLPAVRLADYPGLVRTVASAAGKNAEGEALIAEFQTQLDATPPAGGERRRVYFELYSPYKCAGGDSYFGDLLKLAGAENIGEALPTGPVSPEYLVQSSPEVILFLAETESAETIAGRPGFAALPAVRYGRIHRVERTRVLEGVDPAEAVRYLRRLIRDR</sequence>
<dbReference type="Pfam" id="PF01497">
    <property type="entry name" value="Peripla_BP_2"/>
    <property type="match status" value="1"/>
</dbReference>
<proteinExistence type="predicted"/>
<dbReference type="PANTHER" id="PTHR30535">
    <property type="entry name" value="VITAMIN B12-BINDING PROTEIN"/>
    <property type="match status" value="1"/>
</dbReference>
<feature type="chain" id="PRO_5032308452" evidence="1">
    <location>
        <begin position="20"/>
        <end position="271"/>
    </location>
</feature>
<dbReference type="PROSITE" id="PS51257">
    <property type="entry name" value="PROKAR_LIPOPROTEIN"/>
    <property type="match status" value="1"/>
</dbReference>
<feature type="signal peptide" evidence="1">
    <location>
        <begin position="1"/>
        <end position="19"/>
    </location>
</feature>
<name>A0A844FZU1_9BACT</name>
<dbReference type="Proteomes" id="UP000435649">
    <property type="component" value="Unassembled WGS sequence"/>
</dbReference>
<evidence type="ECO:0000259" key="2">
    <source>
        <dbReference type="PROSITE" id="PS50983"/>
    </source>
</evidence>
<protein>
    <submittedName>
        <fullName evidence="3">ABC transporter substrate-binding protein</fullName>
    </submittedName>
</protein>
<reference evidence="3 4" key="1">
    <citation type="submission" date="2019-08" db="EMBL/GenBank/DDBJ databases">
        <title>In-depth cultivation of the pig gut microbiome towards novel bacterial diversity and tailored functional studies.</title>
        <authorList>
            <person name="Wylensek D."/>
            <person name="Hitch T.C.A."/>
            <person name="Clavel T."/>
        </authorList>
    </citation>
    <scope>NUCLEOTIDE SEQUENCE [LARGE SCALE GENOMIC DNA]</scope>
    <source>
        <strain evidence="3 4">BBE-744-WT-12</strain>
    </source>
</reference>
<dbReference type="InterPro" id="IPR002491">
    <property type="entry name" value="ABC_transptr_periplasmic_BD"/>
</dbReference>
<accession>A0A844FZU1</accession>
<dbReference type="SUPFAM" id="SSF53807">
    <property type="entry name" value="Helical backbone' metal receptor"/>
    <property type="match status" value="1"/>
</dbReference>
<feature type="domain" description="Fe/B12 periplasmic-binding" evidence="2">
    <location>
        <begin position="32"/>
        <end position="271"/>
    </location>
</feature>
<dbReference type="PANTHER" id="PTHR30535:SF34">
    <property type="entry name" value="MOLYBDATE-BINDING PROTEIN MOLA"/>
    <property type="match status" value="1"/>
</dbReference>
<dbReference type="InterPro" id="IPR050902">
    <property type="entry name" value="ABC_Transporter_SBP"/>
</dbReference>
<organism evidence="3 4">
    <name type="scientific">Victivallis lenta</name>
    <dbReference type="NCBI Taxonomy" id="2606640"/>
    <lineage>
        <taxon>Bacteria</taxon>
        <taxon>Pseudomonadati</taxon>
        <taxon>Lentisphaerota</taxon>
        <taxon>Lentisphaeria</taxon>
        <taxon>Victivallales</taxon>
        <taxon>Victivallaceae</taxon>
        <taxon>Victivallis</taxon>
    </lineage>
</organism>
<evidence type="ECO:0000256" key="1">
    <source>
        <dbReference type="SAM" id="SignalP"/>
    </source>
</evidence>
<dbReference type="AlphaFoldDB" id="A0A844FZU1"/>
<gene>
    <name evidence="3" type="ORF">FYJ85_07440</name>
</gene>
<dbReference type="PROSITE" id="PS50983">
    <property type="entry name" value="FE_B12_PBP"/>
    <property type="match status" value="1"/>
</dbReference>
<dbReference type="EMBL" id="VUNS01000006">
    <property type="protein sequence ID" value="MST96880.1"/>
    <property type="molecule type" value="Genomic_DNA"/>
</dbReference>
<dbReference type="RefSeq" id="WP_154417662.1">
    <property type="nucleotide sequence ID" value="NZ_CALXOB010000030.1"/>
</dbReference>
<evidence type="ECO:0000313" key="3">
    <source>
        <dbReference type="EMBL" id="MST96880.1"/>
    </source>
</evidence>